<reference evidence="5" key="1">
    <citation type="submission" date="2018-05" db="EMBL/GenBank/DDBJ databases">
        <authorList>
            <person name="Lanie J.A."/>
            <person name="Ng W.-L."/>
            <person name="Kazmierczak K.M."/>
            <person name="Andrzejewski T.M."/>
            <person name="Davidsen T.M."/>
            <person name="Wayne K.J."/>
            <person name="Tettelin H."/>
            <person name="Glass J.I."/>
            <person name="Rusch D."/>
            <person name="Podicherti R."/>
            <person name="Tsui H.-C.T."/>
            <person name="Winkler M.E."/>
        </authorList>
    </citation>
    <scope>NUCLEOTIDE SEQUENCE</scope>
</reference>
<name>A0A383A2R1_9ZZZZ</name>
<proteinExistence type="inferred from homology"/>
<evidence type="ECO:0000256" key="3">
    <source>
        <dbReference type="ARBA" id="ARBA00022553"/>
    </source>
</evidence>
<dbReference type="GO" id="GO:0008966">
    <property type="term" value="F:phosphoglucosamine mutase activity"/>
    <property type="evidence" value="ECO:0007669"/>
    <property type="project" value="TreeGrafter"/>
</dbReference>
<feature type="domain" description="Alpha-D-phosphohexomutase alpha/beta/alpha" evidence="4">
    <location>
        <begin position="4"/>
        <end position="102"/>
    </location>
</feature>
<evidence type="ECO:0000256" key="1">
    <source>
        <dbReference type="ARBA" id="ARBA00001946"/>
    </source>
</evidence>
<dbReference type="GO" id="GO:0005975">
    <property type="term" value="P:carbohydrate metabolic process"/>
    <property type="evidence" value="ECO:0007669"/>
    <property type="project" value="InterPro"/>
</dbReference>
<dbReference type="GO" id="GO:0009252">
    <property type="term" value="P:peptidoglycan biosynthetic process"/>
    <property type="evidence" value="ECO:0007669"/>
    <property type="project" value="TreeGrafter"/>
</dbReference>
<dbReference type="GO" id="GO:0006048">
    <property type="term" value="P:UDP-N-acetylglucosamine biosynthetic process"/>
    <property type="evidence" value="ECO:0007669"/>
    <property type="project" value="TreeGrafter"/>
</dbReference>
<dbReference type="SUPFAM" id="SSF53738">
    <property type="entry name" value="Phosphoglucomutase, first 3 domains"/>
    <property type="match status" value="1"/>
</dbReference>
<organism evidence="5">
    <name type="scientific">marine metagenome</name>
    <dbReference type="NCBI Taxonomy" id="408172"/>
    <lineage>
        <taxon>unclassified sequences</taxon>
        <taxon>metagenomes</taxon>
        <taxon>ecological metagenomes</taxon>
    </lineage>
</organism>
<dbReference type="EMBL" id="UINC01188589">
    <property type="protein sequence ID" value="SVE01879.1"/>
    <property type="molecule type" value="Genomic_DNA"/>
</dbReference>
<dbReference type="Pfam" id="PF02878">
    <property type="entry name" value="PGM_PMM_I"/>
    <property type="match status" value="1"/>
</dbReference>
<dbReference type="GO" id="GO:0004615">
    <property type="term" value="F:phosphomannomutase activity"/>
    <property type="evidence" value="ECO:0007669"/>
    <property type="project" value="TreeGrafter"/>
</dbReference>
<comment type="cofactor">
    <cofactor evidence="1">
        <name>Mg(2+)</name>
        <dbReference type="ChEBI" id="CHEBI:18420"/>
    </cofactor>
</comment>
<evidence type="ECO:0000256" key="2">
    <source>
        <dbReference type="ARBA" id="ARBA00010231"/>
    </source>
</evidence>
<feature type="non-terminal residue" evidence="5">
    <location>
        <position position="102"/>
    </location>
</feature>
<dbReference type="PANTHER" id="PTHR42946">
    <property type="entry name" value="PHOSPHOHEXOSE MUTASE"/>
    <property type="match status" value="1"/>
</dbReference>
<dbReference type="GO" id="GO:0005829">
    <property type="term" value="C:cytosol"/>
    <property type="evidence" value="ECO:0007669"/>
    <property type="project" value="TreeGrafter"/>
</dbReference>
<dbReference type="InterPro" id="IPR050060">
    <property type="entry name" value="Phosphoglucosamine_mutase"/>
</dbReference>
<gene>
    <name evidence="5" type="ORF">METZ01_LOCUS454733</name>
</gene>
<comment type="similarity">
    <text evidence="2">Belongs to the phosphohexose mutase family.</text>
</comment>
<dbReference type="PANTHER" id="PTHR42946:SF1">
    <property type="entry name" value="PHOSPHOGLUCOMUTASE (ALPHA-D-GLUCOSE-1,6-BISPHOSPHATE-DEPENDENT)"/>
    <property type="match status" value="1"/>
</dbReference>
<dbReference type="AlphaFoldDB" id="A0A383A2R1"/>
<dbReference type="InterPro" id="IPR005844">
    <property type="entry name" value="A-D-PHexomutase_a/b/a-I"/>
</dbReference>
<keyword evidence="3" id="KW-0597">Phosphoprotein</keyword>
<sequence>MSNKYFGTDGIRGTVNQGNITGEKFFKFGLASATYFKNQKKTKQIAIIAKDTRLSGYTLEPALVSGLVSGGMHVFTLGPLPTNGLAMLTKSMKANMGIMITA</sequence>
<protein>
    <recommendedName>
        <fullName evidence="4">Alpha-D-phosphohexomutase alpha/beta/alpha domain-containing protein</fullName>
    </recommendedName>
</protein>
<accession>A0A383A2R1</accession>
<dbReference type="InterPro" id="IPR016055">
    <property type="entry name" value="A-D-PHexomutase_a/b/a-I/II/III"/>
</dbReference>
<evidence type="ECO:0000313" key="5">
    <source>
        <dbReference type="EMBL" id="SVE01879.1"/>
    </source>
</evidence>
<evidence type="ECO:0000259" key="4">
    <source>
        <dbReference type="Pfam" id="PF02878"/>
    </source>
</evidence>
<dbReference type="Gene3D" id="3.40.120.10">
    <property type="entry name" value="Alpha-D-Glucose-1,6-Bisphosphate, subunit A, domain 3"/>
    <property type="match status" value="1"/>
</dbReference>